<feature type="compositionally biased region" description="Polar residues" evidence="6">
    <location>
        <begin position="1"/>
        <end position="13"/>
    </location>
</feature>
<feature type="compositionally biased region" description="Low complexity" evidence="6">
    <location>
        <begin position="1015"/>
        <end position="1036"/>
    </location>
</feature>
<feature type="region of interest" description="Disordered" evidence="6">
    <location>
        <begin position="1"/>
        <end position="116"/>
    </location>
</feature>
<dbReference type="PRINTS" id="PR01415">
    <property type="entry name" value="ANKYRIN"/>
</dbReference>
<feature type="compositionally biased region" description="Basic residues" evidence="6">
    <location>
        <begin position="1807"/>
        <end position="1820"/>
    </location>
</feature>
<dbReference type="FunCoup" id="F4WSY2">
    <property type="interactions" value="1695"/>
</dbReference>
<feature type="region of interest" description="Disordered" evidence="6">
    <location>
        <begin position="2189"/>
        <end position="2216"/>
    </location>
</feature>
<evidence type="ECO:0000256" key="3">
    <source>
        <dbReference type="ARBA" id="ARBA00023054"/>
    </source>
</evidence>
<feature type="repeat" description="ANK" evidence="4">
    <location>
        <begin position="510"/>
        <end position="542"/>
    </location>
</feature>
<feature type="compositionally biased region" description="Basic residues" evidence="6">
    <location>
        <begin position="1908"/>
        <end position="1919"/>
    </location>
</feature>
<feature type="repeat" description="ANK" evidence="4">
    <location>
        <begin position="543"/>
        <end position="575"/>
    </location>
</feature>
<feature type="region of interest" description="Disordered" evidence="6">
    <location>
        <begin position="1015"/>
        <end position="1037"/>
    </location>
</feature>
<feature type="compositionally biased region" description="Low complexity" evidence="6">
    <location>
        <begin position="2439"/>
        <end position="2457"/>
    </location>
</feature>
<feature type="repeat" description="ANK" evidence="4">
    <location>
        <begin position="1650"/>
        <end position="1682"/>
    </location>
</feature>
<feature type="region of interest" description="Disordered" evidence="6">
    <location>
        <begin position="1798"/>
        <end position="1955"/>
    </location>
</feature>
<dbReference type="STRING" id="103372.F4WSY2"/>
<dbReference type="Pfam" id="PF13606">
    <property type="entry name" value="Ank_3"/>
    <property type="match status" value="1"/>
</dbReference>
<feature type="compositionally biased region" description="Low complexity" evidence="6">
    <location>
        <begin position="2341"/>
        <end position="2357"/>
    </location>
</feature>
<dbReference type="Gene3D" id="1.25.40.20">
    <property type="entry name" value="Ankyrin repeat-containing domain"/>
    <property type="match status" value="7"/>
</dbReference>
<dbReference type="Pfam" id="PF12796">
    <property type="entry name" value="Ank_2"/>
    <property type="match status" value="9"/>
</dbReference>
<feature type="compositionally biased region" description="Low complexity" evidence="6">
    <location>
        <begin position="43"/>
        <end position="57"/>
    </location>
</feature>
<feature type="region of interest" description="Disordered" evidence="6">
    <location>
        <begin position="925"/>
        <end position="964"/>
    </location>
</feature>
<feature type="compositionally biased region" description="Basic and acidic residues" evidence="6">
    <location>
        <begin position="1821"/>
        <end position="1870"/>
    </location>
</feature>
<feature type="repeat" description="ANK" evidence="4">
    <location>
        <begin position="1615"/>
        <end position="1647"/>
    </location>
</feature>
<feature type="compositionally biased region" description="Polar residues" evidence="6">
    <location>
        <begin position="1931"/>
        <end position="1955"/>
    </location>
</feature>
<protein>
    <submittedName>
        <fullName evidence="8">Ankyrin repeat and KH domain-containing protein 1</fullName>
    </submittedName>
</protein>
<feature type="compositionally biased region" description="Polar residues" evidence="6">
    <location>
        <begin position="2590"/>
        <end position="2601"/>
    </location>
</feature>
<sequence>MQNVAQGTTSDSQKSLEKPVLQPAAAAVLPSPLPANVHHDTGKTSSTPQSSNSSPTKSETETFSELQPRFMTDSSESEEDSVSEVECFAIDQVELDEDHPESSKFLLTPEDPERSVDPETQARLEALLEAAGIGKLSSGDGKHLPDHEVLRRLTSSVSCALDEAAAALTRMRSDNPRTPNEKRSLVEACTDGDVGTVRKLLTEGRSVHETTEEGESLLSLACSAGYYELAQVLLAMNANVEDRGIKGDCTPLMEAASAGHVDIVSLLIAHGADVNAQSTSGNTPLMYGCAGGHEEVVRVLLNSGANVEDHNENGHTPLMEAASAGHVPVAKILLEHGAGINTHSNEFKESALTLACYKGHLEMVRFLLEAGADQEHKTDEMHTALMEASMDGHVEVARLLLDSGAQVNMPTDSFESPLTLAACGGHVDLAMLLIERGANIEEVNDEGYTPLMEAAREGHEEMVALLLSQGANINAQTEETQETALTLACCGGFLEVADFLIKAGADIELGASTPLMEAAQEGHLDLVRYLLESAADVHAQTQTGDTALTYACENGHTDVADLLLQFGADLEHESEGGRTPLMKACRAGHLCTVQFLISKRADVNRQTTNNDHTPLSLACAGGHLAVVELLLAQSANPFHKLKDNSTMLIEAAKGGHTPVVQLLLDYPHMTMMPDMSLTSAEAQQVRSQPAGESTTTIKDDTNILDKGSGGFTSLSEPNISLSPTPAASTQVIHVSESRKAVTRQEQILHKQQILEELQRVERELQIKGAGHLFSGPRNSIINQSQQQQQDPSETDALLPGMLNIDLPAQSTSPHGLVCNTTGMSGGSLTYPGVHTNDAALVCSAYLDGKIMGMQAAQFQKTLSVVPTATETFPTNTFPSSPPLSLAPLPVTTTTTVSLISATSSTTTPSPPSISTPPTVIAVSQSPITASSDVSQNTAISDRPKAKPVSKKEGKNVRKATSSMGMAKLQQTQATIMAGLHQQYQQKQRQHPSYQVQQLQQLNQQLQLQLDQVQIQQSQQPQSQPPQQSHQQTHSQQTNIVANSTGSILMPTQLMSHLHPTHHHLHNQQTAQENLPEQTDPELTRKYRESACAFFTGAQKSKTFSPNERVLKLEDGTDIPIDDAFEIFRSINFDDPVDTTEDQEKLELKRLDVSNNKEQQQQQHLHTTQIVQQSGSPHVSQEYFTPVLSVPSVSLPALPSLQVTSAGVQIEADISAGLQLTSTQSLQNPTLKNRLRAFEEGFRQGSIHFRECMQHISSDTFQPQLLLQSSQITFPTQTLPAVSGAPGIIDSIPPHQSSNYVQSTTCSTNQVQVATQTQAPATTTTANVATSDKKQVYTAPTTGKGKKARYPLLSQQQSCQQQQTANAQQTPNFPAQNYQLDPATGVPTVGGYASNQVPPAPFSCIDVDSETDSNHDTALTLACAGGHEDLVELLLSRGADIEHRDKKGFTPLILAATAGHQKVVEILLNHGADIEAQSERTKDTPLSLACSGGRYEVVELLLNRGANKEHRNVSDYTPLSLAASGGYVNIIKLLLSHGAEINSRTGSKLGISPLMLAAMNGHTAAVKLLLDMGSDINAQIETNRNTALTLACFQGRHEVVSLLLDRKANVEHRAKTGLTPLMEAASGGYVEVGRVLLTKGADVNATPVPSSRDTALTIAADKGHCRFVELLLSRGTQVEVKNKKGNSPLWLAANGGHLNVVDLLFHAGADIDSQDNRKVSCLMAAFRKGHIKVVKWMVNHVTQFPSDQEMTRYIATVSDKELLEKCHECVKVIRAAKETQAAKANKNASILLEELDMEKNREESKKAAAARRRERKKKKKLEKKEEKRKLHEEYKKNETVFEDKEESGKKSDEECDRADDSEHEGGDERMESVPSPVNRSPEDPDREEGDSGIDANSQGSCSSNDVKAREKKKEKKKKKNNSPNNNDKDTSPQRSSKTLLSQNTNLSQNIATSTKSQNNTLEKRIINNVTSAISVSTTSVTTTRTSTTVSSDRKLKGQLVFESSRHPADREDFEATGNETYIPGKGKKSYNNQYDGDVLNTSTKANNTSPKQSGKREEGWKEVVRKGQSDDSGRFMNSPFRSKKVSVPPNAISRVIGRGGSNINAIRVATGAHIEVEKQSKCQVERIITIKGSSEATKQAHSLISVLIKDPDVDILQMLPKSKLNVVTTSSWDKSVSTVAASKTKIGGSVNKSSNLASSTTSNQINKSGYPSGVSTTNPLVPIRSSSMKLAGAFPTSLPRATAPRLMAAAEKRAQGVIQMASSSNTKTTMSYTSAIMTAGRAGTKIVTTSTTQTFAAKLSEITASTHSSTTVMQSSHTAPVKQQKPMAHATTVTIMSATSAATAHTTSQQQQSIVSTSPKHCRSLPTLTAPSAIASHYSGKSSYPPGTIAISSSPATNAVMTTNCPENSIVSTSASSVRVTPSPPVVALQTQTLPPPLPTAQQQQQQQQPMQQQQSQQNIRSTTPIVTQEHQQQQQQQQQPSSTPLEYSLFNDTFTKVTQQSMWGGRENETQKGMNFATVAGGGVSSNTNSGPSAAKFDSSPPQVDASKAPGYRGTAMCSPVSSKPGNTSNTSTNVIGSVVSCSVHNNPMQPAQFQSSTSYSEHPLPNKPPGSLAVARPVIPQQNIDMGTGMAAQFNRPAVFQGDLTTRNATTHQPAAHVIPSTSQPTLDVSLFKAANSSSGNYEHPNVNSSLLKMMPNDSQSSAGHSLLPFHPHMQSFAQTIAPSASVINTTVSMSRLNPRAPDFSSSLHLSNKPQVTMFNAAAGSAGLHPANMFAATVPAPPPSAIQSNNLAMLGNYQLGKYQAPSRATPAANTGISTTAQTTRWPFATPAPHTSYPPHQDPMISQMGFSNQLTNIGGQPGGGGIDLITTLENGGSPAISPSSPAQVVQEMNQLKIEDRKVPRPIGTERATWKNYSAAGMGPGGDADSISWMLNEKLAWSNCNLAPGIDRHQMFRSNPTYNQRISNVEPELHQMMESSFQGHVNTQQPFPTNNGNTTMSLIPALALLPGQFDLAELPPGEQNKIDPPAWGMPDAVQDKQHPAWTKWTH</sequence>
<feature type="domain" description="K Homology" evidence="7">
    <location>
        <begin position="2078"/>
        <end position="2148"/>
    </location>
</feature>
<feature type="repeat" description="ANK" evidence="4">
    <location>
        <begin position="1548"/>
        <end position="1580"/>
    </location>
</feature>
<feature type="region of interest" description="Disordered" evidence="6">
    <location>
        <begin position="2003"/>
        <end position="2083"/>
    </location>
</feature>
<keyword evidence="3" id="KW-0175">Coiled coil</keyword>
<evidence type="ECO:0000256" key="6">
    <source>
        <dbReference type="SAM" id="MobiDB-lite"/>
    </source>
</evidence>
<dbReference type="InterPro" id="IPR004087">
    <property type="entry name" value="KH_dom"/>
</dbReference>
<feature type="compositionally biased region" description="Polar residues" evidence="6">
    <location>
        <begin position="2028"/>
        <end position="2051"/>
    </location>
</feature>
<dbReference type="GO" id="GO:0045087">
    <property type="term" value="P:innate immune response"/>
    <property type="evidence" value="ECO:0007669"/>
    <property type="project" value="TreeGrafter"/>
</dbReference>
<evidence type="ECO:0000256" key="1">
    <source>
        <dbReference type="ARBA" id="ARBA00022737"/>
    </source>
</evidence>
<keyword evidence="2 4" id="KW-0040">ANK repeat</keyword>
<dbReference type="FunFam" id="1.25.40.20:FF:000028">
    <property type="entry name" value="ankyrin repeat domain-containing protein 17 isoform X1"/>
    <property type="match status" value="1"/>
</dbReference>
<feature type="repeat" description="ANK" evidence="4">
    <location>
        <begin position="347"/>
        <end position="379"/>
    </location>
</feature>
<feature type="compositionally biased region" description="Polar residues" evidence="6">
    <location>
        <begin position="1893"/>
        <end position="1904"/>
    </location>
</feature>
<keyword evidence="1" id="KW-0677">Repeat</keyword>
<feature type="region of interest" description="Disordered" evidence="6">
    <location>
        <begin position="3017"/>
        <end position="3049"/>
    </location>
</feature>
<feature type="repeat" description="ANK" evidence="4">
    <location>
        <begin position="213"/>
        <end position="245"/>
    </location>
</feature>
<feature type="repeat" description="ANK" evidence="4">
    <location>
        <begin position="1582"/>
        <end position="1614"/>
    </location>
</feature>
<feature type="repeat" description="ANK" evidence="4">
    <location>
        <begin position="446"/>
        <end position="478"/>
    </location>
</feature>
<dbReference type="InterPro" id="IPR036612">
    <property type="entry name" value="KH_dom_type_1_sf"/>
</dbReference>
<feature type="region of interest" description="Disordered" evidence="6">
    <location>
        <begin position="2341"/>
        <end position="2362"/>
    </location>
</feature>
<dbReference type="GO" id="GO:0010468">
    <property type="term" value="P:regulation of gene expression"/>
    <property type="evidence" value="ECO:0007669"/>
    <property type="project" value="UniProtKB-ARBA"/>
</dbReference>
<evidence type="ECO:0000313" key="9">
    <source>
        <dbReference type="Proteomes" id="UP000007755"/>
    </source>
</evidence>
<dbReference type="PROSITE" id="PS50088">
    <property type="entry name" value="ANK_REPEAT"/>
    <property type="match status" value="22"/>
</dbReference>
<gene>
    <name evidence="8" type="ORF">G5I_09048</name>
</gene>
<dbReference type="OrthoDB" id="10071877at2759"/>
<dbReference type="InterPro" id="IPR036770">
    <property type="entry name" value="Ankyrin_rpt-contain_sf"/>
</dbReference>
<dbReference type="PROSITE" id="PS50297">
    <property type="entry name" value="ANK_REP_REGION"/>
    <property type="match status" value="19"/>
</dbReference>
<evidence type="ECO:0000256" key="5">
    <source>
        <dbReference type="PROSITE-ProRule" id="PRU00117"/>
    </source>
</evidence>
<feature type="compositionally biased region" description="Low complexity" evidence="6">
    <location>
        <begin position="1360"/>
        <end position="1371"/>
    </location>
</feature>
<organism evidence="9">
    <name type="scientific">Acromyrmex echinatior</name>
    <name type="common">Panamanian leafcutter ant</name>
    <name type="synonym">Acromyrmex octospinosus echinatior</name>
    <dbReference type="NCBI Taxonomy" id="103372"/>
    <lineage>
        <taxon>Eukaryota</taxon>
        <taxon>Metazoa</taxon>
        <taxon>Ecdysozoa</taxon>
        <taxon>Arthropoda</taxon>
        <taxon>Hexapoda</taxon>
        <taxon>Insecta</taxon>
        <taxon>Pterygota</taxon>
        <taxon>Neoptera</taxon>
        <taxon>Endopterygota</taxon>
        <taxon>Hymenoptera</taxon>
        <taxon>Apocrita</taxon>
        <taxon>Aculeata</taxon>
        <taxon>Formicoidea</taxon>
        <taxon>Formicidae</taxon>
        <taxon>Myrmicinae</taxon>
        <taxon>Acromyrmex</taxon>
    </lineage>
</organism>
<feature type="compositionally biased region" description="Low complexity" evidence="6">
    <location>
        <begin position="19"/>
        <end position="36"/>
    </location>
</feature>
<feature type="compositionally biased region" description="Basic and acidic residues" evidence="6">
    <location>
        <begin position="2053"/>
        <end position="2072"/>
    </location>
</feature>
<dbReference type="PROSITE" id="PS50084">
    <property type="entry name" value="KH_TYPE_1"/>
    <property type="match status" value="1"/>
</dbReference>
<feature type="repeat" description="ANK" evidence="4">
    <location>
        <begin position="280"/>
        <end position="312"/>
    </location>
</feature>
<dbReference type="InterPro" id="IPR047373">
    <property type="entry name" value="KH-I_MASK"/>
</dbReference>
<feature type="repeat" description="ANK" evidence="4">
    <location>
        <begin position="413"/>
        <end position="445"/>
    </location>
</feature>
<dbReference type="InterPro" id="IPR004088">
    <property type="entry name" value="KH_dom_type_1"/>
</dbReference>
<dbReference type="Pfam" id="PF00013">
    <property type="entry name" value="KH_1"/>
    <property type="match status" value="1"/>
</dbReference>
<evidence type="ECO:0000259" key="7">
    <source>
        <dbReference type="SMART" id="SM00322"/>
    </source>
</evidence>
<feature type="region of interest" description="Disordered" evidence="6">
    <location>
        <begin position="2517"/>
        <end position="2549"/>
    </location>
</feature>
<feature type="region of interest" description="Disordered" evidence="6">
    <location>
        <begin position="2590"/>
        <end position="2609"/>
    </location>
</feature>
<dbReference type="InParanoid" id="F4WSY2"/>
<dbReference type="CDD" id="cd22404">
    <property type="entry name" value="KH-I_MASK"/>
    <property type="match status" value="1"/>
</dbReference>
<feature type="repeat" description="ANK" evidence="4">
    <location>
        <begin position="313"/>
        <end position="345"/>
    </location>
</feature>
<feature type="repeat" description="ANK" evidence="4">
    <location>
        <begin position="1480"/>
        <end position="1512"/>
    </location>
</feature>
<dbReference type="FunFam" id="1.25.40.20:FF:000216">
    <property type="entry name" value="Ankyrin repeat and KH domain-containing 1"/>
    <property type="match status" value="1"/>
</dbReference>
<dbReference type="SMART" id="SM00322">
    <property type="entry name" value="KH"/>
    <property type="match status" value="1"/>
</dbReference>
<feature type="repeat" description="ANK" evidence="4">
    <location>
        <begin position="1513"/>
        <end position="1545"/>
    </location>
</feature>
<dbReference type="GO" id="GO:0005737">
    <property type="term" value="C:cytoplasm"/>
    <property type="evidence" value="ECO:0007669"/>
    <property type="project" value="TreeGrafter"/>
</dbReference>
<feature type="compositionally biased region" description="Basic and acidic residues" evidence="6">
    <location>
        <begin position="941"/>
        <end position="955"/>
    </location>
</feature>
<keyword evidence="5" id="KW-0694">RNA-binding</keyword>
<feature type="repeat" description="ANK" evidence="4">
    <location>
        <begin position="610"/>
        <end position="636"/>
    </location>
</feature>
<dbReference type="FunFam" id="1.25.40.20:FF:000589">
    <property type="entry name" value="ankyrin repeat and KH domain-containing protein 1 isoform X2"/>
    <property type="match status" value="1"/>
</dbReference>
<keyword evidence="9" id="KW-1185">Reference proteome</keyword>
<dbReference type="PANTHER" id="PTHR23206">
    <property type="entry name" value="MASK PROTEIN"/>
    <property type="match status" value="1"/>
</dbReference>
<feature type="region of interest" description="Disordered" evidence="6">
    <location>
        <begin position="1360"/>
        <end position="1391"/>
    </location>
</feature>
<dbReference type="InterPro" id="IPR002110">
    <property type="entry name" value="Ankyrin_rpt"/>
</dbReference>
<feature type="repeat" description="ANK" evidence="4">
    <location>
        <begin position="576"/>
        <end position="608"/>
    </location>
</feature>
<feature type="compositionally biased region" description="Polar residues" evidence="6">
    <location>
        <begin position="2458"/>
        <end position="2470"/>
    </location>
</feature>
<name>F4WSY2_ACREC</name>
<evidence type="ECO:0000313" key="8">
    <source>
        <dbReference type="EMBL" id="EGI62686.1"/>
    </source>
</evidence>
<feature type="compositionally biased region" description="Polar residues" evidence="6">
    <location>
        <begin position="925"/>
        <end position="939"/>
    </location>
</feature>
<feature type="region of interest" description="Disordered" evidence="6">
    <location>
        <begin position="2427"/>
        <end position="2486"/>
    </location>
</feature>
<dbReference type="SUPFAM" id="SSF48403">
    <property type="entry name" value="Ankyrin repeat"/>
    <property type="match status" value="3"/>
</dbReference>
<feature type="repeat" description="ANK" evidence="4">
    <location>
        <begin position="1446"/>
        <end position="1478"/>
    </location>
</feature>
<dbReference type="SMART" id="SM00248">
    <property type="entry name" value="ANK"/>
    <property type="match status" value="25"/>
</dbReference>
<proteinExistence type="predicted"/>
<dbReference type="SUPFAM" id="SSF54791">
    <property type="entry name" value="Eukaryotic type KH-domain (KH-domain type I)"/>
    <property type="match status" value="1"/>
</dbReference>
<dbReference type="EMBL" id="GL888331">
    <property type="protein sequence ID" value="EGI62686.1"/>
    <property type="molecule type" value="Genomic_DNA"/>
</dbReference>
<dbReference type="FunFam" id="1.25.40.20:FF:000012">
    <property type="entry name" value="ankyrin repeat domain-containing protein 17 isoform X1"/>
    <property type="match status" value="1"/>
</dbReference>
<dbReference type="PANTHER" id="PTHR23206:SF8">
    <property type="entry name" value="ANKYRIN REPEAT AND KH DOMAIN-CONTAINING 1"/>
    <property type="match status" value="1"/>
</dbReference>
<dbReference type="FunFam" id="1.25.40.20:FF:000041">
    <property type="entry name" value="ankyrin repeat and KH domain-containing protein 1 isoform X1"/>
    <property type="match status" value="1"/>
</dbReference>
<feature type="repeat" description="ANK" evidence="4">
    <location>
        <begin position="1683"/>
        <end position="1715"/>
    </location>
</feature>
<dbReference type="InterPro" id="IPR051631">
    <property type="entry name" value="Ankyrin-KH/SAM_domain"/>
</dbReference>
<dbReference type="Gene3D" id="3.30.1370.10">
    <property type="entry name" value="K Homology domain, type 1"/>
    <property type="match status" value="1"/>
</dbReference>
<accession>F4WSY2</accession>
<dbReference type="Proteomes" id="UP000007755">
    <property type="component" value="Unassembled WGS sequence"/>
</dbReference>
<evidence type="ECO:0000256" key="2">
    <source>
        <dbReference type="ARBA" id="ARBA00023043"/>
    </source>
</evidence>
<dbReference type="eggNOG" id="KOG0504">
    <property type="taxonomic scope" value="Eukaryota"/>
</dbReference>
<dbReference type="Pfam" id="PF00023">
    <property type="entry name" value="Ank"/>
    <property type="match status" value="1"/>
</dbReference>
<evidence type="ECO:0000256" key="4">
    <source>
        <dbReference type="PROSITE-ProRule" id="PRU00023"/>
    </source>
</evidence>
<feature type="repeat" description="ANK" evidence="4">
    <location>
        <begin position="380"/>
        <end position="412"/>
    </location>
</feature>
<dbReference type="eggNOG" id="KOG4369">
    <property type="taxonomic scope" value="Eukaryota"/>
</dbReference>
<feature type="repeat" description="ANK" evidence="4">
    <location>
        <begin position="1413"/>
        <end position="1445"/>
    </location>
</feature>
<feature type="repeat" description="ANK" evidence="4">
    <location>
        <begin position="247"/>
        <end position="279"/>
    </location>
</feature>
<feature type="repeat" description="ANK" evidence="4">
    <location>
        <begin position="480"/>
        <end position="512"/>
    </location>
</feature>
<reference evidence="8" key="1">
    <citation type="submission" date="2011-02" db="EMBL/GenBank/DDBJ databases">
        <title>The genome of the leaf-cutting ant Acromyrmex echinatior suggests key adaptations to social evolution and fungus farming.</title>
        <authorList>
            <person name="Nygaard S."/>
            <person name="Zhang G."/>
        </authorList>
    </citation>
    <scope>NUCLEOTIDE SEQUENCE</scope>
</reference>
<dbReference type="GO" id="GO:0003723">
    <property type="term" value="F:RNA binding"/>
    <property type="evidence" value="ECO:0007669"/>
    <property type="project" value="UniProtKB-UniRule"/>
</dbReference>